<dbReference type="SUPFAM" id="SSF48371">
    <property type="entry name" value="ARM repeat"/>
    <property type="match status" value="1"/>
</dbReference>
<protein>
    <submittedName>
        <fullName evidence="3">Uncharacterized protein</fullName>
    </submittedName>
</protein>
<evidence type="ECO:0000313" key="4">
    <source>
        <dbReference type="Proteomes" id="UP001162031"/>
    </source>
</evidence>
<comment type="caution">
    <text evidence="3">The sequence shown here is derived from an EMBL/GenBank/DDBJ whole genome shotgun (WGS) entry which is preliminary data.</text>
</comment>
<dbReference type="EMBL" id="CANTFL010001135">
    <property type="protein sequence ID" value="CAI5732127.1"/>
    <property type="molecule type" value="Genomic_DNA"/>
</dbReference>
<dbReference type="Proteomes" id="UP001162031">
    <property type="component" value="Unassembled WGS sequence"/>
</dbReference>
<evidence type="ECO:0000256" key="1">
    <source>
        <dbReference type="SAM" id="MobiDB-lite"/>
    </source>
</evidence>
<reference evidence="3" key="1">
    <citation type="submission" date="2022-12" db="EMBL/GenBank/DDBJ databases">
        <authorList>
            <person name="Webb A."/>
        </authorList>
    </citation>
    <scope>NUCLEOTIDE SEQUENCE</scope>
    <source>
        <strain evidence="3">Hp1</strain>
    </source>
</reference>
<accession>A0AAV0U5H1</accession>
<name>A0AAV0U5H1_HYABA</name>
<keyword evidence="4" id="KW-1185">Reference proteome</keyword>
<gene>
    <name evidence="2" type="ORF">HBR001_LOCUS4997</name>
    <name evidence="3" type="ORF">HBR001_LOCUS5420</name>
</gene>
<dbReference type="PANTHER" id="PTHR46263:SF1">
    <property type="entry name" value="ARMADILLO REPEAT-CONTAINING PROTEIN 7"/>
    <property type="match status" value="1"/>
</dbReference>
<evidence type="ECO:0000313" key="2">
    <source>
        <dbReference type="EMBL" id="CAI5730875.1"/>
    </source>
</evidence>
<dbReference type="EMBL" id="CANTFL010001060">
    <property type="protein sequence ID" value="CAI5730875.1"/>
    <property type="molecule type" value="Genomic_DNA"/>
</dbReference>
<dbReference type="PANTHER" id="PTHR46263">
    <property type="entry name" value="ARMADILLO REPEAT-CONTAINING PROTEIN 7"/>
    <property type="match status" value="1"/>
</dbReference>
<sequence>MLSSRARLQARQGQDAPPRHEYLQQLVNEFQRSPDVLRQEEVVAHLANFAYDPINYTSFCALRIMDLFLDILAVASPGGSTDVNETHNDDSDVCGSARKGPSTTTSPRQLVQKRSLVEFALGGICNCISDPQLQQQFIDGDGVELLVPFVLDIPPRDDDATPFTRSELNVVVSSLTIAYFLLDSRAFAAITSDPIVAKMRQLQQQQWPRQSVVVVAQISNTAAAFLARYKELLAV</sequence>
<proteinExistence type="predicted"/>
<organism evidence="3 4">
    <name type="scientific">Hyaloperonospora brassicae</name>
    <name type="common">Brassica downy mildew</name>
    <name type="synonym">Peronospora brassicae</name>
    <dbReference type="NCBI Taxonomy" id="162125"/>
    <lineage>
        <taxon>Eukaryota</taxon>
        <taxon>Sar</taxon>
        <taxon>Stramenopiles</taxon>
        <taxon>Oomycota</taxon>
        <taxon>Peronosporomycetes</taxon>
        <taxon>Peronosporales</taxon>
        <taxon>Peronosporaceae</taxon>
        <taxon>Hyaloperonospora</taxon>
    </lineage>
</organism>
<evidence type="ECO:0000313" key="3">
    <source>
        <dbReference type="EMBL" id="CAI5732127.1"/>
    </source>
</evidence>
<dbReference type="InterPro" id="IPR016024">
    <property type="entry name" value="ARM-type_fold"/>
</dbReference>
<dbReference type="InterPro" id="IPR042462">
    <property type="entry name" value="ARMC7"/>
</dbReference>
<dbReference type="AlphaFoldDB" id="A0AAV0U5H1"/>
<feature type="region of interest" description="Disordered" evidence="1">
    <location>
        <begin position="79"/>
        <end position="109"/>
    </location>
</feature>